<reference evidence="3" key="1">
    <citation type="submission" date="2022-05" db="EMBL/GenBank/DDBJ databases">
        <title>An RpoN-dependent PEP-CTERM gene is involved in floc formation of an Aquincola tertiaricarbonis strain.</title>
        <authorList>
            <person name="Qiu D."/>
            <person name="Xia M."/>
        </authorList>
    </citation>
    <scope>NUCLEOTIDE SEQUENCE</scope>
    <source>
        <strain evidence="3">RN12</strain>
    </source>
</reference>
<evidence type="ECO:0000256" key="1">
    <source>
        <dbReference type="SAM" id="SignalP"/>
    </source>
</evidence>
<dbReference type="Pfam" id="PF07589">
    <property type="entry name" value="PEP-CTERM"/>
    <property type="match status" value="1"/>
</dbReference>
<dbReference type="EMBL" id="CP097635">
    <property type="protein sequence ID" value="URI06942.1"/>
    <property type="molecule type" value="Genomic_DNA"/>
</dbReference>
<name>A0ABY4S4Y5_AQUTE</name>
<feature type="signal peptide" evidence="1">
    <location>
        <begin position="1"/>
        <end position="29"/>
    </location>
</feature>
<organism evidence="3 4">
    <name type="scientific">Aquincola tertiaricarbonis</name>
    <dbReference type="NCBI Taxonomy" id="391953"/>
    <lineage>
        <taxon>Bacteria</taxon>
        <taxon>Pseudomonadati</taxon>
        <taxon>Pseudomonadota</taxon>
        <taxon>Betaproteobacteria</taxon>
        <taxon>Burkholderiales</taxon>
        <taxon>Sphaerotilaceae</taxon>
        <taxon>Aquincola</taxon>
    </lineage>
</organism>
<feature type="domain" description="Ice-binding protein C-terminal" evidence="2">
    <location>
        <begin position="294"/>
        <end position="318"/>
    </location>
</feature>
<accession>A0ABY4S4Y5</accession>
<feature type="chain" id="PRO_5045189118" evidence="1">
    <location>
        <begin position="30"/>
        <end position="326"/>
    </location>
</feature>
<proteinExistence type="predicted"/>
<keyword evidence="1" id="KW-0732">Signal</keyword>
<dbReference type="Gene3D" id="3.40.50.1110">
    <property type="entry name" value="SGNH hydrolase"/>
    <property type="match status" value="1"/>
</dbReference>
<dbReference type="NCBIfam" id="TIGR02595">
    <property type="entry name" value="PEP_CTERM"/>
    <property type="match status" value="1"/>
</dbReference>
<dbReference type="RefSeq" id="WP_250195207.1">
    <property type="nucleotide sequence ID" value="NZ_CP097635.1"/>
</dbReference>
<evidence type="ECO:0000259" key="2">
    <source>
        <dbReference type="Pfam" id="PF07589"/>
    </source>
</evidence>
<keyword evidence="4" id="KW-1185">Reference proteome</keyword>
<dbReference type="InterPro" id="IPR036514">
    <property type="entry name" value="SGNH_hydro_sf"/>
</dbReference>
<sequence>MPGVRFHPRHVAAAAALALCGLQAMPAGAATSILFIGNSFTYGALASVQNWGTNTVTDLNGTNIGGVPALFKAFTVQSGLDYNVSLETEPGSNLDFHYNNRLSLIDKPWDKVVMHGQSNLDFQAPNNPTKIATYTGILGNVFQARNPNVDISLTATWSRADLTFSNATSPWFGKPITQMGIDVQAGYEFAAAQNPTIVSRVNPVGLAWNRAITTGLADANPYDGIDAGKINLWASDNYHASNYGYYLHALVDFGMITGIDPRSLGGTEYAALQLGMTASEAVALQGVAWDTIQAVPEPSTWLMLALGGGVLGLVARRRRQREPVAA</sequence>
<dbReference type="Proteomes" id="UP001056201">
    <property type="component" value="Chromosome 1"/>
</dbReference>
<evidence type="ECO:0000313" key="3">
    <source>
        <dbReference type="EMBL" id="URI06942.1"/>
    </source>
</evidence>
<gene>
    <name evidence="3" type="ORF">MW290_13705</name>
</gene>
<protein>
    <submittedName>
        <fullName evidence="3">PEP-CTERM sorting domain-containing protein</fullName>
    </submittedName>
</protein>
<evidence type="ECO:0000313" key="4">
    <source>
        <dbReference type="Proteomes" id="UP001056201"/>
    </source>
</evidence>
<dbReference type="InterPro" id="IPR013424">
    <property type="entry name" value="Ice-binding_C"/>
</dbReference>